<evidence type="ECO:0000256" key="2">
    <source>
        <dbReference type="SAM" id="MobiDB-lite"/>
    </source>
</evidence>
<name>A0AAV5F6U1_ELECO</name>
<feature type="coiled-coil region" evidence="1">
    <location>
        <begin position="45"/>
        <end position="72"/>
    </location>
</feature>
<feature type="domain" description="DUF7769" evidence="3">
    <location>
        <begin position="292"/>
        <end position="330"/>
    </location>
</feature>
<evidence type="ECO:0000313" key="4">
    <source>
        <dbReference type="EMBL" id="GJN30045.1"/>
    </source>
</evidence>
<proteinExistence type="predicted"/>
<dbReference type="InterPro" id="IPR056671">
    <property type="entry name" value="DUF7769"/>
</dbReference>
<dbReference type="Proteomes" id="UP001054889">
    <property type="component" value="Unassembled WGS sequence"/>
</dbReference>
<feature type="region of interest" description="Disordered" evidence="2">
    <location>
        <begin position="1"/>
        <end position="22"/>
    </location>
</feature>
<keyword evidence="5" id="KW-1185">Reference proteome</keyword>
<reference evidence="4" key="1">
    <citation type="journal article" date="2018" name="DNA Res.">
        <title>Multiple hybrid de novo genome assembly of finger millet, an orphan allotetraploid crop.</title>
        <authorList>
            <person name="Hatakeyama M."/>
            <person name="Aluri S."/>
            <person name="Balachadran M.T."/>
            <person name="Sivarajan S.R."/>
            <person name="Patrignani A."/>
            <person name="Gruter S."/>
            <person name="Poveda L."/>
            <person name="Shimizu-Inatsugi R."/>
            <person name="Baeten J."/>
            <person name="Francoijs K.J."/>
            <person name="Nataraja K.N."/>
            <person name="Reddy Y.A.N."/>
            <person name="Phadnis S."/>
            <person name="Ravikumar R.L."/>
            <person name="Schlapbach R."/>
            <person name="Sreeman S.M."/>
            <person name="Shimizu K.K."/>
        </authorList>
    </citation>
    <scope>NUCLEOTIDE SEQUENCE</scope>
</reference>
<evidence type="ECO:0000259" key="3">
    <source>
        <dbReference type="Pfam" id="PF24964"/>
    </source>
</evidence>
<dbReference type="PANTHER" id="PTHR33889:SF1">
    <property type="entry name" value="OS03G0834800 PROTEIN"/>
    <property type="match status" value="1"/>
</dbReference>
<accession>A0AAV5F6U1</accession>
<dbReference type="AlphaFoldDB" id="A0AAV5F6U1"/>
<organism evidence="4 5">
    <name type="scientific">Eleusine coracana subsp. coracana</name>
    <dbReference type="NCBI Taxonomy" id="191504"/>
    <lineage>
        <taxon>Eukaryota</taxon>
        <taxon>Viridiplantae</taxon>
        <taxon>Streptophyta</taxon>
        <taxon>Embryophyta</taxon>
        <taxon>Tracheophyta</taxon>
        <taxon>Spermatophyta</taxon>
        <taxon>Magnoliopsida</taxon>
        <taxon>Liliopsida</taxon>
        <taxon>Poales</taxon>
        <taxon>Poaceae</taxon>
        <taxon>PACMAD clade</taxon>
        <taxon>Chloridoideae</taxon>
        <taxon>Cynodonteae</taxon>
        <taxon>Eleusininae</taxon>
        <taxon>Eleusine</taxon>
    </lineage>
</organism>
<sequence length="332" mass="37239">MRTGGDKKHGRLIIGDGTIDTASTPTLSQIRAKDPSTAPALRPWLNMAQMQVQQLEAQLTEERRLRHESEARQQTDMANLLAYLQTVHAQMGGSLPPPPSLSRPAPATPQRLLSTCGPAAPSRRDAWLVELQGQNTALSEQVAGLNRELGAARAENQRLLRRQQRHRARSGVRHIPCCACESNMALLNLNQEPSVEDEMIIDLNLPLDEFGAINMDLHQNLDGGFDLNLEPELHGQDDAVDWTLEQEEQDDVMDWFFQPEEQDDVMDLTLEQEQVDETRVQQTSKRKDMKLEVRKAVYQELLARSKNGRLGKNDTKEVAACFGLGLRSVQVL</sequence>
<dbReference type="Pfam" id="PF24964">
    <property type="entry name" value="DUF7769"/>
    <property type="match status" value="1"/>
</dbReference>
<gene>
    <name evidence="4" type="primary">gb18319</name>
    <name evidence="4" type="ORF">PR202_gb18319</name>
</gene>
<feature type="region of interest" description="Disordered" evidence="2">
    <location>
        <begin position="90"/>
        <end position="117"/>
    </location>
</feature>
<dbReference type="PANTHER" id="PTHR33889">
    <property type="entry name" value="OS04G0681850 PROTEIN"/>
    <property type="match status" value="1"/>
</dbReference>
<evidence type="ECO:0000313" key="5">
    <source>
        <dbReference type="Proteomes" id="UP001054889"/>
    </source>
</evidence>
<evidence type="ECO:0000256" key="1">
    <source>
        <dbReference type="SAM" id="Coils"/>
    </source>
</evidence>
<comment type="caution">
    <text evidence="4">The sequence shown here is derived from an EMBL/GenBank/DDBJ whole genome shotgun (WGS) entry which is preliminary data.</text>
</comment>
<feature type="coiled-coil region" evidence="1">
    <location>
        <begin position="128"/>
        <end position="162"/>
    </location>
</feature>
<protein>
    <recommendedName>
        <fullName evidence="3">DUF7769 domain-containing protein</fullName>
    </recommendedName>
</protein>
<dbReference type="EMBL" id="BQKI01000082">
    <property type="protein sequence ID" value="GJN30045.1"/>
    <property type="molecule type" value="Genomic_DNA"/>
</dbReference>
<keyword evidence="1" id="KW-0175">Coiled coil</keyword>
<reference evidence="4" key="2">
    <citation type="submission" date="2021-12" db="EMBL/GenBank/DDBJ databases">
        <title>Resequencing data analysis of finger millet.</title>
        <authorList>
            <person name="Hatakeyama M."/>
            <person name="Aluri S."/>
            <person name="Balachadran M.T."/>
            <person name="Sivarajan S.R."/>
            <person name="Poveda L."/>
            <person name="Shimizu-Inatsugi R."/>
            <person name="Schlapbach R."/>
            <person name="Sreeman S.M."/>
            <person name="Shimizu K.K."/>
        </authorList>
    </citation>
    <scope>NUCLEOTIDE SEQUENCE</scope>
</reference>